<dbReference type="Pfam" id="PF13568">
    <property type="entry name" value="OMP_b-brl_2"/>
    <property type="match status" value="1"/>
</dbReference>
<accession>A0ABV3ZEU8</accession>
<keyword evidence="1" id="KW-1133">Transmembrane helix</keyword>
<organism evidence="3 4">
    <name type="scientific">Danxiaibacter flavus</name>
    <dbReference type="NCBI Taxonomy" id="3049108"/>
    <lineage>
        <taxon>Bacteria</taxon>
        <taxon>Pseudomonadati</taxon>
        <taxon>Bacteroidota</taxon>
        <taxon>Chitinophagia</taxon>
        <taxon>Chitinophagales</taxon>
        <taxon>Chitinophagaceae</taxon>
        <taxon>Danxiaibacter</taxon>
    </lineage>
</organism>
<keyword evidence="1" id="KW-0472">Membrane</keyword>
<evidence type="ECO:0000313" key="4">
    <source>
        <dbReference type="Proteomes" id="UP001560573"/>
    </source>
</evidence>
<name>A0ABV3ZEU8_9BACT</name>
<evidence type="ECO:0000259" key="2">
    <source>
        <dbReference type="Pfam" id="PF13568"/>
    </source>
</evidence>
<feature type="transmembrane region" description="Helical" evidence="1">
    <location>
        <begin position="45"/>
        <end position="64"/>
    </location>
</feature>
<keyword evidence="4" id="KW-1185">Reference proteome</keyword>
<evidence type="ECO:0000313" key="3">
    <source>
        <dbReference type="EMBL" id="MEX6688401.1"/>
    </source>
</evidence>
<comment type="caution">
    <text evidence="3">The sequence shown here is derived from an EMBL/GenBank/DDBJ whole genome shotgun (WGS) entry which is preliminary data.</text>
</comment>
<feature type="domain" description="Outer membrane protein beta-barrel" evidence="2">
    <location>
        <begin position="268"/>
        <end position="442"/>
    </location>
</feature>
<sequence length="472" mass="52854">MRSPLHNDDFESFLQKQVNQHRMYAADQIWRNIQEELHGKSRWPALTFTAIAVIALLVAGTLLVKPEKRLQNVELYARTHAKAQQPAPEKSGDGYQTIEERILPNTVTEKTIAAVKNKLNGQQVQQENPAGDLVAKVDEANLSAVSDKKTVAKPDLKNDEVTLAKLNNVDVTELSQAIIINNPANLLALTSPLTNQAIADEQLSNHAPLPIEFTLSKPKASSMKQYSFLQRLALQFYITPSSSYRTLIDDKSQRINSSYLNNTPLANTSLDANSAVKQKPAMGIEIGLGVGYNLSKRFMIKSGLQFNARQYNIEAYNVPTQQTSVGLGYDNVYRTTSSYSTTPAGSTSVTTIQNKTYELSLPIGADYRILRSGSGKVAWNVAASIQPTYTFDKEPFLLSTDLKNYADGTDLMRKWNFNSSIETYVSFQSGKYRWQIGPQFRYQVLPTYIKNYPIKEHLFDYGIKVGFSKRLK</sequence>
<gene>
    <name evidence="3" type="ORF">QTN47_12885</name>
</gene>
<dbReference type="RefSeq" id="WP_369329812.1">
    <property type="nucleotide sequence ID" value="NZ_JAULBC010000004.1"/>
</dbReference>
<dbReference type="EMBL" id="JAULBC010000004">
    <property type="protein sequence ID" value="MEX6688401.1"/>
    <property type="molecule type" value="Genomic_DNA"/>
</dbReference>
<dbReference type="InterPro" id="IPR025665">
    <property type="entry name" value="Beta-barrel_OMP_2"/>
</dbReference>
<reference evidence="3 4" key="1">
    <citation type="submission" date="2023-07" db="EMBL/GenBank/DDBJ databases">
        <authorList>
            <person name="Lian W.-H."/>
        </authorList>
    </citation>
    <scope>NUCLEOTIDE SEQUENCE [LARGE SCALE GENOMIC DNA]</scope>
    <source>
        <strain evidence="3 4">SYSU DXS3180</strain>
    </source>
</reference>
<dbReference type="Proteomes" id="UP001560573">
    <property type="component" value="Unassembled WGS sequence"/>
</dbReference>
<protein>
    <submittedName>
        <fullName evidence="3">Outer membrane beta-barrel protein</fullName>
    </submittedName>
</protein>
<keyword evidence="1" id="KW-0812">Transmembrane</keyword>
<evidence type="ECO:0000256" key="1">
    <source>
        <dbReference type="SAM" id="Phobius"/>
    </source>
</evidence>
<proteinExistence type="predicted"/>